<reference evidence="2 3" key="1">
    <citation type="submission" date="2014-06" db="EMBL/GenBank/DDBJ databases">
        <authorList>
            <person name="Swart Estienne"/>
        </authorList>
    </citation>
    <scope>NUCLEOTIDE SEQUENCE [LARGE SCALE GENOMIC DNA]</scope>
    <source>
        <strain evidence="2 3">130c</strain>
    </source>
</reference>
<feature type="transmembrane region" description="Helical" evidence="1">
    <location>
        <begin position="194"/>
        <end position="214"/>
    </location>
</feature>
<sequence>MNDEIYDDNIIKDEENIISFKFKSNSMLETIVECPVTEENADVTQKTKSYDDISASKDFAYPMIDKSRPVIEQSKKEQLPQYRIQNSTTGSFDSGAQKNMTLRTAKKSVTYQDYSLSQQYGSSSNLGKIEEYQRTITLERNTDLGFTLSFYLQTYLLVGIQVHQFSVLDAITLRLSKASQGFFLLYQKLFEVDYFNQVAYVTLAAVIFIFALLLQLKINFNIFIKISIISLIAFMIFLILFIIQTVIRVVNGSFTNNEPLSTIEQRFDYKDQVLIIIKQFLQGLLLLHIALEQLFILVDEIHRESLTKHVNRMNKGKSASIQAQYDTFFNREYQDASSSFNPTKVEDFFKEKLYSLDSPLKAKYWMAYMEMEKKHRILLAILLMIIDLMFIIFQKLKLSTRLIAFYEMKSRVNRSGQMAYMFVIFGVILMFINCVCVLYNMTFAVNYESD</sequence>
<protein>
    <recommendedName>
        <fullName evidence="4">Transmembrane protein</fullName>
    </recommendedName>
</protein>
<keyword evidence="3" id="KW-1185">Reference proteome</keyword>
<dbReference type="AlphaFoldDB" id="A0A078ALE6"/>
<name>A0A078ALE6_STYLE</name>
<evidence type="ECO:0000313" key="2">
    <source>
        <dbReference type="EMBL" id="CDW83039.1"/>
    </source>
</evidence>
<dbReference type="InParanoid" id="A0A078ALE6"/>
<feature type="transmembrane region" description="Helical" evidence="1">
    <location>
        <begin position="377"/>
        <end position="398"/>
    </location>
</feature>
<dbReference type="Proteomes" id="UP000039865">
    <property type="component" value="Unassembled WGS sequence"/>
</dbReference>
<evidence type="ECO:0008006" key="4">
    <source>
        <dbReference type="Google" id="ProtNLM"/>
    </source>
</evidence>
<feature type="transmembrane region" description="Helical" evidence="1">
    <location>
        <begin position="226"/>
        <end position="247"/>
    </location>
</feature>
<proteinExistence type="predicted"/>
<dbReference type="EMBL" id="CCKQ01011468">
    <property type="protein sequence ID" value="CDW83039.1"/>
    <property type="molecule type" value="Genomic_DNA"/>
</dbReference>
<gene>
    <name evidence="2" type="primary">Contig7190.g7696</name>
    <name evidence="2" type="ORF">STYLEM_12078</name>
</gene>
<feature type="transmembrane region" description="Helical" evidence="1">
    <location>
        <begin position="418"/>
        <end position="439"/>
    </location>
</feature>
<keyword evidence="1" id="KW-1133">Transmembrane helix</keyword>
<evidence type="ECO:0000256" key="1">
    <source>
        <dbReference type="SAM" id="Phobius"/>
    </source>
</evidence>
<evidence type="ECO:0000313" key="3">
    <source>
        <dbReference type="Proteomes" id="UP000039865"/>
    </source>
</evidence>
<accession>A0A078ALE6</accession>
<keyword evidence="1" id="KW-0472">Membrane</keyword>
<organism evidence="2 3">
    <name type="scientific">Stylonychia lemnae</name>
    <name type="common">Ciliate</name>
    <dbReference type="NCBI Taxonomy" id="5949"/>
    <lineage>
        <taxon>Eukaryota</taxon>
        <taxon>Sar</taxon>
        <taxon>Alveolata</taxon>
        <taxon>Ciliophora</taxon>
        <taxon>Intramacronucleata</taxon>
        <taxon>Spirotrichea</taxon>
        <taxon>Stichotrichia</taxon>
        <taxon>Sporadotrichida</taxon>
        <taxon>Oxytrichidae</taxon>
        <taxon>Stylonychinae</taxon>
        <taxon>Stylonychia</taxon>
    </lineage>
</organism>
<keyword evidence="1" id="KW-0812">Transmembrane</keyword>